<name>A0ABD1H4T8_SALDI</name>
<dbReference type="EMBL" id="JBEAFC010000007">
    <property type="protein sequence ID" value="KAL1550179.1"/>
    <property type="molecule type" value="Genomic_DNA"/>
</dbReference>
<proteinExistence type="predicted"/>
<reference evidence="1 2" key="1">
    <citation type="submission" date="2024-06" db="EMBL/GenBank/DDBJ databases">
        <title>A chromosome level genome sequence of Diviner's sage (Salvia divinorum).</title>
        <authorList>
            <person name="Ford S.A."/>
            <person name="Ro D.-K."/>
            <person name="Ness R.W."/>
            <person name="Phillips M.A."/>
        </authorList>
    </citation>
    <scope>NUCLEOTIDE SEQUENCE [LARGE SCALE GENOMIC DNA]</scope>
    <source>
        <strain evidence="1">SAF-2024a</strain>
        <tissue evidence="1">Leaf</tissue>
    </source>
</reference>
<protein>
    <submittedName>
        <fullName evidence="1">Uncharacterized protein</fullName>
    </submittedName>
</protein>
<accession>A0ABD1H4T8</accession>
<gene>
    <name evidence="1" type="ORF">AAHA92_18178</name>
</gene>
<organism evidence="1 2">
    <name type="scientific">Salvia divinorum</name>
    <name type="common">Maria pastora</name>
    <name type="synonym">Diviner's sage</name>
    <dbReference type="NCBI Taxonomy" id="28513"/>
    <lineage>
        <taxon>Eukaryota</taxon>
        <taxon>Viridiplantae</taxon>
        <taxon>Streptophyta</taxon>
        <taxon>Embryophyta</taxon>
        <taxon>Tracheophyta</taxon>
        <taxon>Spermatophyta</taxon>
        <taxon>Magnoliopsida</taxon>
        <taxon>eudicotyledons</taxon>
        <taxon>Gunneridae</taxon>
        <taxon>Pentapetalae</taxon>
        <taxon>asterids</taxon>
        <taxon>lamiids</taxon>
        <taxon>Lamiales</taxon>
        <taxon>Lamiaceae</taxon>
        <taxon>Nepetoideae</taxon>
        <taxon>Mentheae</taxon>
        <taxon>Salviinae</taxon>
        <taxon>Salvia</taxon>
        <taxon>Salvia subgen. Calosphace</taxon>
    </lineage>
</organism>
<sequence length="170" mass="18944">MPLALCSRGVVVAGMQQPSSVQRRGRGWSTWLLRVVAPVGTVELLSGNSSAVPSFAAARAEDNWEQIGADLRGEKSASTNLFFNSGFARIIGYFGKNNTNSPTPEHLLLSRVAWSSWKTIWECNVSIMRESSPIPRCYRYCAYRRMLIANTGSLKLYRVTVKNFHTNQTP</sequence>
<evidence type="ECO:0000313" key="1">
    <source>
        <dbReference type="EMBL" id="KAL1550179.1"/>
    </source>
</evidence>
<dbReference type="Proteomes" id="UP001567538">
    <property type="component" value="Unassembled WGS sequence"/>
</dbReference>
<dbReference type="AlphaFoldDB" id="A0ABD1H4T8"/>
<comment type="caution">
    <text evidence="1">The sequence shown here is derived from an EMBL/GenBank/DDBJ whole genome shotgun (WGS) entry which is preliminary data.</text>
</comment>
<evidence type="ECO:0000313" key="2">
    <source>
        <dbReference type="Proteomes" id="UP001567538"/>
    </source>
</evidence>
<keyword evidence="2" id="KW-1185">Reference proteome</keyword>